<name>A0A834W5M7_9FABA</name>
<evidence type="ECO:0000313" key="3">
    <source>
        <dbReference type="Proteomes" id="UP000634136"/>
    </source>
</evidence>
<organism evidence="2 3">
    <name type="scientific">Senna tora</name>
    <dbReference type="NCBI Taxonomy" id="362788"/>
    <lineage>
        <taxon>Eukaryota</taxon>
        <taxon>Viridiplantae</taxon>
        <taxon>Streptophyta</taxon>
        <taxon>Embryophyta</taxon>
        <taxon>Tracheophyta</taxon>
        <taxon>Spermatophyta</taxon>
        <taxon>Magnoliopsida</taxon>
        <taxon>eudicotyledons</taxon>
        <taxon>Gunneridae</taxon>
        <taxon>Pentapetalae</taxon>
        <taxon>rosids</taxon>
        <taxon>fabids</taxon>
        <taxon>Fabales</taxon>
        <taxon>Fabaceae</taxon>
        <taxon>Caesalpinioideae</taxon>
        <taxon>Cassia clade</taxon>
        <taxon>Senna</taxon>
    </lineage>
</organism>
<reference evidence="2" key="1">
    <citation type="submission" date="2020-09" db="EMBL/GenBank/DDBJ databases">
        <title>Genome-Enabled Discovery of Anthraquinone Biosynthesis in Senna tora.</title>
        <authorList>
            <person name="Kang S.-H."/>
            <person name="Pandey R.P."/>
            <person name="Lee C.-M."/>
            <person name="Sim J.-S."/>
            <person name="Jeong J.-T."/>
            <person name="Choi B.-S."/>
            <person name="Jung M."/>
            <person name="Ginzburg D."/>
            <person name="Zhao K."/>
            <person name="Won S.Y."/>
            <person name="Oh T.-J."/>
            <person name="Yu Y."/>
            <person name="Kim N.-H."/>
            <person name="Lee O.R."/>
            <person name="Lee T.-H."/>
            <person name="Bashyal P."/>
            <person name="Kim T.-S."/>
            <person name="Lee W.-H."/>
            <person name="Kawkins C."/>
            <person name="Kim C.-K."/>
            <person name="Kim J.S."/>
            <person name="Ahn B.O."/>
            <person name="Rhee S.Y."/>
            <person name="Sohng J.K."/>
        </authorList>
    </citation>
    <scope>NUCLEOTIDE SEQUENCE</scope>
    <source>
        <tissue evidence="2">Leaf</tissue>
    </source>
</reference>
<protein>
    <submittedName>
        <fullName evidence="2">Uncharacterized protein</fullName>
    </submittedName>
</protein>
<dbReference type="EMBL" id="JAAIUW010000012">
    <property type="protein sequence ID" value="KAF7806721.1"/>
    <property type="molecule type" value="Genomic_DNA"/>
</dbReference>
<gene>
    <name evidence="2" type="ORF">G2W53_038882</name>
</gene>
<keyword evidence="3" id="KW-1185">Reference proteome</keyword>
<evidence type="ECO:0000256" key="1">
    <source>
        <dbReference type="SAM" id="Phobius"/>
    </source>
</evidence>
<keyword evidence="1" id="KW-1133">Transmembrane helix</keyword>
<proteinExistence type="predicted"/>
<comment type="caution">
    <text evidence="2">The sequence shown here is derived from an EMBL/GenBank/DDBJ whole genome shotgun (WGS) entry which is preliminary data.</text>
</comment>
<evidence type="ECO:0000313" key="2">
    <source>
        <dbReference type="EMBL" id="KAF7806721.1"/>
    </source>
</evidence>
<dbReference type="Proteomes" id="UP000634136">
    <property type="component" value="Unassembled WGS sequence"/>
</dbReference>
<accession>A0A834W5M7</accession>
<keyword evidence="1" id="KW-0812">Transmembrane</keyword>
<dbReference type="AlphaFoldDB" id="A0A834W5M7"/>
<sequence>MSEPQPPPPPLPRTEFLMKRCKLLWRLLLISNFAVAGCCNMSCFMKFHSFF</sequence>
<keyword evidence="1" id="KW-0472">Membrane</keyword>
<feature type="transmembrane region" description="Helical" evidence="1">
    <location>
        <begin position="23"/>
        <end position="47"/>
    </location>
</feature>